<feature type="transmembrane region" description="Helical" evidence="1">
    <location>
        <begin position="124"/>
        <end position="147"/>
    </location>
</feature>
<dbReference type="Proteomes" id="UP001500827">
    <property type="component" value="Unassembled WGS sequence"/>
</dbReference>
<evidence type="ECO:0000256" key="1">
    <source>
        <dbReference type="SAM" id="Phobius"/>
    </source>
</evidence>
<dbReference type="RefSeq" id="WP_344700405.1">
    <property type="nucleotide sequence ID" value="NZ_BAABBM010000001.1"/>
</dbReference>
<protein>
    <submittedName>
        <fullName evidence="2">Uncharacterized protein</fullName>
    </submittedName>
</protein>
<name>A0ABP7LYU2_9SPHN</name>
<keyword evidence="1" id="KW-0812">Transmembrane</keyword>
<proteinExistence type="predicted"/>
<dbReference type="EMBL" id="BAABBM010000001">
    <property type="protein sequence ID" value="GAA3908860.1"/>
    <property type="molecule type" value="Genomic_DNA"/>
</dbReference>
<feature type="transmembrane region" description="Helical" evidence="1">
    <location>
        <begin position="12"/>
        <end position="31"/>
    </location>
</feature>
<sequence>MKLGKTTLFLESWGPLLVGGLTFVALELWQGAVVSQFANHGWKAEGLYGAVFNWAAIQTGFAFGVYGFVASKAGGFIDAVRGTVAMDRFHRYVKAANVLGFVLTVLSIPLLVINPDLKAPTSVVYAVVSAWFALFVWAFVTFLRIAYTFGHLSGVKDNAPFYPAGS</sequence>
<gene>
    <name evidence="2" type="ORF">GCM10022276_28930</name>
</gene>
<keyword evidence="1" id="KW-0472">Membrane</keyword>
<reference evidence="3" key="1">
    <citation type="journal article" date="2019" name="Int. J. Syst. Evol. Microbiol.">
        <title>The Global Catalogue of Microorganisms (GCM) 10K type strain sequencing project: providing services to taxonomists for standard genome sequencing and annotation.</title>
        <authorList>
            <consortium name="The Broad Institute Genomics Platform"/>
            <consortium name="The Broad Institute Genome Sequencing Center for Infectious Disease"/>
            <person name="Wu L."/>
            <person name="Ma J."/>
        </authorList>
    </citation>
    <scope>NUCLEOTIDE SEQUENCE [LARGE SCALE GENOMIC DNA]</scope>
    <source>
        <strain evidence="3">JCM 17543</strain>
    </source>
</reference>
<keyword evidence="1" id="KW-1133">Transmembrane helix</keyword>
<feature type="transmembrane region" description="Helical" evidence="1">
    <location>
        <begin position="92"/>
        <end position="112"/>
    </location>
</feature>
<evidence type="ECO:0000313" key="3">
    <source>
        <dbReference type="Proteomes" id="UP001500827"/>
    </source>
</evidence>
<organism evidence="2 3">
    <name type="scientific">Sphingomonas limnosediminicola</name>
    <dbReference type="NCBI Taxonomy" id="940133"/>
    <lineage>
        <taxon>Bacteria</taxon>
        <taxon>Pseudomonadati</taxon>
        <taxon>Pseudomonadota</taxon>
        <taxon>Alphaproteobacteria</taxon>
        <taxon>Sphingomonadales</taxon>
        <taxon>Sphingomonadaceae</taxon>
        <taxon>Sphingomonas</taxon>
    </lineage>
</organism>
<evidence type="ECO:0000313" key="2">
    <source>
        <dbReference type="EMBL" id="GAA3908860.1"/>
    </source>
</evidence>
<feature type="transmembrane region" description="Helical" evidence="1">
    <location>
        <begin position="51"/>
        <end position="71"/>
    </location>
</feature>
<keyword evidence="3" id="KW-1185">Reference proteome</keyword>
<comment type="caution">
    <text evidence="2">The sequence shown here is derived from an EMBL/GenBank/DDBJ whole genome shotgun (WGS) entry which is preliminary data.</text>
</comment>
<accession>A0ABP7LYU2</accession>